<evidence type="ECO:0000313" key="12">
    <source>
        <dbReference type="EMBL" id="CCH42665.1"/>
    </source>
</evidence>
<dbReference type="InterPro" id="IPR038104">
    <property type="entry name" value="Rap1_C_sf"/>
</dbReference>
<dbReference type="Gene3D" id="3.30.470.10">
    <property type="match status" value="1"/>
</dbReference>
<feature type="region of interest" description="Disordered" evidence="9">
    <location>
        <begin position="118"/>
        <end position="150"/>
    </location>
</feature>
<dbReference type="InterPro" id="IPR001357">
    <property type="entry name" value="BRCT_dom"/>
</dbReference>
<dbReference type="PROSITE" id="PS50090">
    <property type="entry name" value="MYB_LIKE"/>
    <property type="match status" value="1"/>
</dbReference>
<keyword evidence="13" id="KW-1185">Reference proteome</keyword>
<evidence type="ECO:0000256" key="3">
    <source>
        <dbReference type="ARBA" id="ARBA00022895"/>
    </source>
</evidence>
<dbReference type="SUPFAM" id="SSF46689">
    <property type="entry name" value="Homeodomain-like"/>
    <property type="match status" value="2"/>
</dbReference>
<feature type="compositionally biased region" description="Basic and acidic residues" evidence="9">
    <location>
        <begin position="128"/>
        <end position="146"/>
    </location>
</feature>
<dbReference type="Pfam" id="PF01063">
    <property type="entry name" value="Aminotran_4"/>
    <property type="match status" value="1"/>
</dbReference>
<dbReference type="Pfam" id="PF00249">
    <property type="entry name" value="Myb_DNA-binding"/>
    <property type="match status" value="1"/>
</dbReference>
<dbReference type="InterPro" id="IPR043131">
    <property type="entry name" value="BCAT-like_N"/>
</dbReference>
<comment type="subcellular location">
    <subcellularLocation>
        <location evidence="8">Nucleus</location>
    </subcellularLocation>
    <subcellularLocation>
        <location evidence="8">Chromosome</location>
        <location evidence="8">Telomere</location>
    </subcellularLocation>
</comment>
<dbReference type="SMART" id="SM00717">
    <property type="entry name" value="SANT"/>
    <property type="match status" value="1"/>
</dbReference>
<comment type="subunit">
    <text evidence="8">Homodimer.</text>
</comment>
<protein>
    <recommendedName>
        <fullName evidence="8">DNA-binding protein RAP1</fullName>
    </recommendedName>
</protein>
<gene>
    <name evidence="12" type="ORF">BN7_2209</name>
</gene>
<dbReference type="AlphaFoldDB" id="K0KC61"/>
<dbReference type="GO" id="GO:0070187">
    <property type="term" value="C:shelterin complex"/>
    <property type="evidence" value="ECO:0007669"/>
    <property type="project" value="TreeGrafter"/>
</dbReference>
<dbReference type="InterPro" id="IPR017930">
    <property type="entry name" value="Myb_dom"/>
</dbReference>
<dbReference type="Gene3D" id="1.10.10.60">
    <property type="entry name" value="Homeodomain-like"/>
    <property type="match status" value="2"/>
</dbReference>
<proteinExistence type="inferred from homology"/>
<dbReference type="eggNOG" id="ENOG502S85C">
    <property type="taxonomic scope" value="Eukaryota"/>
</dbReference>
<evidence type="ECO:0000256" key="8">
    <source>
        <dbReference type="RuleBase" id="RU367107"/>
    </source>
</evidence>
<dbReference type="PANTHER" id="PTHR16466">
    <property type="entry name" value="TELOMERE REPEAT-BINDING FACTOR 2-INTERACTING PROTEIN 1"/>
    <property type="match status" value="1"/>
</dbReference>
<dbReference type="InterPro" id="IPR036038">
    <property type="entry name" value="Aminotransferase-like"/>
</dbReference>
<dbReference type="InterPro" id="IPR021661">
    <property type="entry name" value="Rap1_C"/>
</dbReference>
<dbReference type="InterPro" id="IPR009057">
    <property type="entry name" value="Homeodomain-like_sf"/>
</dbReference>
<keyword evidence="12" id="KW-0238">DNA-binding</keyword>
<keyword evidence="4" id="KW-0805">Transcription regulation</keyword>
<keyword evidence="3 8" id="KW-0779">Telomere</keyword>
<comment type="similarity">
    <text evidence="1 8">Belongs to the RAP1 family.</text>
</comment>
<dbReference type="PANTHER" id="PTHR16466:SF6">
    <property type="entry name" value="TELOMERIC REPEAT-BINDING FACTOR 2-INTERACTING PROTEIN 1"/>
    <property type="match status" value="1"/>
</dbReference>
<feature type="domain" description="HTH myb-type" evidence="11">
    <location>
        <begin position="185"/>
        <end position="237"/>
    </location>
</feature>
<dbReference type="HOGENOM" id="CLU_332387_0_0_1"/>
<feature type="compositionally biased region" description="Polar residues" evidence="9">
    <location>
        <begin position="406"/>
        <end position="417"/>
    </location>
</feature>
<comment type="caution">
    <text evidence="12">The sequence shown here is derived from an EMBL/GenBank/DDBJ whole genome shotgun (WGS) entry which is preliminary data.</text>
</comment>
<dbReference type="InterPro" id="IPR001005">
    <property type="entry name" value="SANT/Myb"/>
</dbReference>
<dbReference type="InterPro" id="IPR043132">
    <property type="entry name" value="BCAT-like_C"/>
</dbReference>
<evidence type="ECO:0000256" key="7">
    <source>
        <dbReference type="ARBA" id="ARBA00023242"/>
    </source>
</evidence>
<organism evidence="12 13">
    <name type="scientific">Wickerhamomyces ciferrii (strain ATCC 14091 / BCRC 22168 / CBS 111 / JCM 3599 / NBRC 0793 / NRRL Y-1031 F-60-10)</name>
    <name type="common">Yeast</name>
    <name type="synonym">Pichia ciferrii</name>
    <dbReference type="NCBI Taxonomy" id="1206466"/>
    <lineage>
        <taxon>Eukaryota</taxon>
        <taxon>Fungi</taxon>
        <taxon>Dikarya</taxon>
        <taxon>Ascomycota</taxon>
        <taxon>Saccharomycotina</taxon>
        <taxon>Saccharomycetes</taxon>
        <taxon>Phaffomycetales</taxon>
        <taxon>Wickerhamomycetaceae</taxon>
        <taxon>Wickerhamomyces</taxon>
    </lineage>
</organism>
<evidence type="ECO:0000256" key="6">
    <source>
        <dbReference type="ARBA" id="ARBA00023163"/>
    </source>
</evidence>
<reference evidence="12 13" key="1">
    <citation type="journal article" date="2012" name="Eukaryot. Cell">
        <title>Draft genome sequence of Wickerhamomyces ciferrii NRRL Y-1031 F-60-10.</title>
        <authorList>
            <person name="Schneider J."/>
            <person name="Andrea H."/>
            <person name="Blom J."/>
            <person name="Jaenicke S."/>
            <person name="Ruckert C."/>
            <person name="Schorsch C."/>
            <person name="Szczepanowski R."/>
            <person name="Farwick M."/>
            <person name="Goesmann A."/>
            <person name="Puhler A."/>
            <person name="Schaffer S."/>
            <person name="Tauch A."/>
            <person name="Kohler T."/>
            <person name="Brinkrolf K."/>
        </authorList>
    </citation>
    <scope>NUCLEOTIDE SEQUENCE [LARGE SCALE GENOMIC DNA]</scope>
    <source>
        <strain evidence="13">ATCC 14091 / BCRC 22168 / CBS 111 / JCM 3599 / NBRC 0793 / NRRL Y-1031 F-60-10</strain>
    </source>
</reference>
<dbReference type="Pfam" id="PF09197">
    <property type="entry name" value="Rap1-DNA-bind"/>
    <property type="match status" value="1"/>
</dbReference>
<dbReference type="PROSITE" id="PS51294">
    <property type="entry name" value="HTH_MYB"/>
    <property type="match status" value="1"/>
</dbReference>
<dbReference type="Proteomes" id="UP000009328">
    <property type="component" value="Unassembled WGS sequence"/>
</dbReference>
<dbReference type="InParanoid" id="K0KC61"/>
<dbReference type="InterPro" id="IPR001544">
    <property type="entry name" value="Aminotrans_IV"/>
</dbReference>
<dbReference type="SUPFAM" id="SSF56752">
    <property type="entry name" value="D-aminoacid aminotransferase-like PLP-dependent enzymes"/>
    <property type="match status" value="1"/>
</dbReference>
<evidence type="ECO:0000256" key="2">
    <source>
        <dbReference type="ARBA" id="ARBA00022454"/>
    </source>
</evidence>
<evidence type="ECO:0000256" key="4">
    <source>
        <dbReference type="ARBA" id="ARBA00023015"/>
    </source>
</evidence>
<keyword evidence="7 8" id="KW-0539">Nucleus</keyword>
<evidence type="ECO:0000259" key="10">
    <source>
        <dbReference type="PROSITE" id="PS50090"/>
    </source>
</evidence>
<keyword evidence="6" id="KW-0804">Transcription</keyword>
<feature type="region of interest" description="Disordered" evidence="9">
    <location>
        <begin position="374"/>
        <end position="420"/>
    </location>
</feature>
<name>K0KC61_WICCF</name>
<dbReference type="InterPro" id="IPR039595">
    <property type="entry name" value="TE2IP/Rap1"/>
</dbReference>
<dbReference type="EMBL" id="CAIF01000049">
    <property type="protein sequence ID" value="CCH42665.1"/>
    <property type="molecule type" value="Genomic_DNA"/>
</dbReference>
<dbReference type="InterPro" id="IPR015280">
    <property type="entry name" value="Rap1_DNA-bd"/>
</dbReference>
<dbReference type="GO" id="GO:0003824">
    <property type="term" value="F:catalytic activity"/>
    <property type="evidence" value="ECO:0007669"/>
    <property type="project" value="InterPro"/>
</dbReference>
<dbReference type="GO" id="GO:0010833">
    <property type="term" value="P:telomere maintenance via telomere lengthening"/>
    <property type="evidence" value="ECO:0007669"/>
    <property type="project" value="UniProtKB-UniRule"/>
</dbReference>
<dbReference type="Gene3D" id="1.10.10.2170">
    <property type="match status" value="1"/>
</dbReference>
<evidence type="ECO:0000259" key="11">
    <source>
        <dbReference type="PROSITE" id="PS51294"/>
    </source>
</evidence>
<dbReference type="Pfam" id="PF11626">
    <property type="entry name" value="Rap1_C"/>
    <property type="match status" value="1"/>
</dbReference>
<dbReference type="GO" id="GO:0031848">
    <property type="term" value="P:protection from non-homologous end joining at telomere"/>
    <property type="evidence" value="ECO:0007669"/>
    <property type="project" value="TreeGrafter"/>
</dbReference>
<dbReference type="CDD" id="cd11655">
    <property type="entry name" value="rap1_myb-like"/>
    <property type="match status" value="2"/>
</dbReference>
<sequence length="861" mass="99520">MSQEEFESVPQDENDNIDQALLNQNEPIQFFIPINEDDRDNLEKLIIDHGGEVINDPGAGYYISKHHDPLRDAVDPKFIYESTEQKSLLKVDNYKLYNHANAGNDDHVQQLVTYLHNDHNGQQQQQDPEQHQQQDQDHQVTGEDHQPTTVGDLIHEKEPTSSNALVGANNESVRVHNTSSNKNGFTKEEDEIILDEVRRNPNRRSTHVLFKEIAEKIGRHTGNSVRYRYRTYLVNQLDYVYQTDEKGNLILDDQGQPIIADKLPITLKTKFTADDDYLLCTLVRQNLQDKLGDEYEPNPKNVILPGKFLEALAENHTNHTKSAWRDRYRKFAIPYGIDNYIEYYDNEIQQGRVPDNIRNFTGKHLFKSSKKYKNGELDDNEVGERLSEHNDQQNRRRPTKKRKTNEIQTTQDSNNLFANGGQDDLNNYDPENGDFANSHTAAAVAAANRLNNPPNPEDFLTSDLVTAKFFEFQPLISAVEKIEEIVNRAYEINDAEQLITAFYEEAGIQKKFGAYIITCVCGDLILIPKYIEMLLKTGENPPRDIHGIWTSRDDAYLKSEIPERIEYIRRLHVNPYLKMSSSKDDTKLEGYNKVVKDIEDQYINDEFNHENTDFEILSTMRYDPLLTSSVDPNLFETTTDNSKLFFLFDEHLHRLNFTLKFFKLGYEISRDELLIKLNESIQPLDKSNSYRIRLTINKEGQVNISTHLTPQRYNLFDGFNSWENYTSNIWNVYIDSEPIQISPFTSFKTTKRDQYNMARNRTLNLESEEPQEVLLYNSANQITEGSITNVAFKTFDTNTGEEEWITPPLASGCLCGVVRHLLLTKGIINERQINLKNVRDGEEVLLFNGIQGVVKGRIIKR</sequence>
<dbReference type="Gene3D" id="1.20.120.1480">
    <property type="match status" value="1"/>
</dbReference>
<keyword evidence="2 8" id="KW-0158">Chromosome</keyword>
<feature type="domain" description="Myb-like" evidence="10">
    <location>
        <begin position="177"/>
        <end position="233"/>
    </location>
</feature>
<keyword evidence="5" id="KW-0010">Activator</keyword>
<dbReference type="Pfam" id="PF16589">
    <property type="entry name" value="BRCT_2"/>
    <property type="match status" value="1"/>
</dbReference>
<evidence type="ECO:0000256" key="5">
    <source>
        <dbReference type="ARBA" id="ARBA00023159"/>
    </source>
</evidence>
<evidence type="ECO:0000313" key="13">
    <source>
        <dbReference type="Proteomes" id="UP000009328"/>
    </source>
</evidence>
<accession>K0KC61</accession>
<dbReference type="GO" id="GO:0042162">
    <property type="term" value="F:telomeric DNA binding"/>
    <property type="evidence" value="ECO:0007669"/>
    <property type="project" value="TreeGrafter"/>
</dbReference>
<comment type="function">
    <text evidence="8">Involved in the regulation of telomere length, clustering and has a specific role in telomere position effect (TPE).</text>
</comment>
<evidence type="ECO:0000256" key="1">
    <source>
        <dbReference type="ARBA" id="ARBA00010467"/>
    </source>
</evidence>
<evidence type="ECO:0000256" key="9">
    <source>
        <dbReference type="SAM" id="MobiDB-lite"/>
    </source>
</evidence>
<dbReference type="STRING" id="1206466.K0KC61"/>
<feature type="compositionally biased region" description="Basic and acidic residues" evidence="9">
    <location>
        <begin position="382"/>
        <end position="394"/>
    </location>
</feature>
<dbReference type="Gene3D" id="3.20.10.10">
    <property type="entry name" value="D-amino Acid Aminotransferase, subunit A, domain 2"/>
    <property type="match status" value="1"/>
</dbReference>